<evidence type="ECO:0000313" key="8">
    <source>
        <dbReference type="EMBL" id="EPZ36573.1"/>
    </source>
</evidence>
<dbReference type="OMA" id="DKWGIPT"/>
<keyword evidence="7" id="KW-0460">Magnesium</keyword>
<dbReference type="PANTHER" id="PTHR23407:SF1">
    <property type="entry name" value="5-FORMYLTETRAHYDROFOLATE CYCLO-LIGASE"/>
    <property type="match status" value="1"/>
</dbReference>
<evidence type="ECO:0000313" key="9">
    <source>
        <dbReference type="Proteomes" id="UP000030755"/>
    </source>
</evidence>
<organism evidence="8 9">
    <name type="scientific">Rozella allomycis (strain CSF55)</name>
    <dbReference type="NCBI Taxonomy" id="988480"/>
    <lineage>
        <taxon>Eukaryota</taxon>
        <taxon>Fungi</taxon>
        <taxon>Fungi incertae sedis</taxon>
        <taxon>Cryptomycota</taxon>
        <taxon>Cryptomycota incertae sedis</taxon>
        <taxon>Rozella</taxon>
    </lineage>
</organism>
<comment type="cofactor">
    <cofactor evidence="7">
        <name>Mg(2+)</name>
        <dbReference type="ChEBI" id="CHEBI:18420"/>
    </cofactor>
</comment>
<feature type="binding site" evidence="6">
    <location>
        <begin position="8"/>
        <end position="12"/>
    </location>
    <ligand>
        <name>ATP</name>
        <dbReference type="ChEBI" id="CHEBI:30616"/>
    </ligand>
</feature>
<evidence type="ECO:0000256" key="3">
    <source>
        <dbReference type="ARBA" id="ARBA00022840"/>
    </source>
</evidence>
<accession>A0A075B1X7</accession>
<feature type="binding site" evidence="6">
    <location>
        <position position="59"/>
    </location>
    <ligand>
        <name>substrate</name>
    </ligand>
</feature>
<dbReference type="InterPro" id="IPR024185">
    <property type="entry name" value="FTHF_cligase-like_sf"/>
</dbReference>
<comment type="similarity">
    <text evidence="1 7">Belongs to the 5-formyltetrahydrofolate cyclo-ligase family.</text>
</comment>
<evidence type="ECO:0000256" key="4">
    <source>
        <dbReference type="ARBA" id="ARBA00036539"/>
    </source>
</evidence>
<dbReference type="PANTHER" id="PTHR23407">
    <property type="entry name" value="ATPASE INHIBITOR/5-FORMYLTETRAHYDROFOLATE CYCLO-LIGASE"/>
    <property type="match status" value="1"/>
</dbReference>
<dbReference type="SUPFAM" id="SSF100950">
    <property type="entry name" value="NagB/RpiA/CoA transferase-like"/>
    <property type="match status" value="1"/>
</dbReference>
<keyword evidence="9" id="KW-1185">Reference proteome</keyword>
<sequence>MDSIKVAKKELRDTMKRLLYQMKDEDRHFQSLKVQNHLVNSKIYQKARTISTFLSLPHEINTYSILENIFLSNKTCMIPFIYEKRLHMVQLNSMEEYEALSRDRFGIKSFEVNEALQKITAFNHFIDLVLVPGLAFDTSKHRLGYGMGYYDRFLGQKKDITTTSQILVALCFDSQIIENVPTESHDVKLDHIITPNGFI</sequence>
<dbReference type="InterPro" id="IPR037171">
    <property type="entry name" value="NagB/RpiA_transferase-like"/>
</dbReference>
<evidence type="ECO:0000256" key="1">
    <source>
        <dbReference type="ARBA" id="ARBA00010638"/>
    </source>
</evidence>
<evidence type="ECO:0000256" key="2">
    <source>
        <dbReference type="ARBA" id="ARBA00022741"/>
    </source>
</evidence>
<gene>
    <name evidence="8" type="ORF">O9G_001557</name>
</gene>
<evidence type="ECO:0000256" key="6">
    <source>
        <dbReference type="PIRSR" id="PIRSR006806-1"/>
    </source>
</evidence>
<dbReference type="Proteomes" id="UP000030755">
    <property type="component" value="Unassembled WGS sequence"/>
</dbReference>
<dbReference type="EMBL" id="KE560523">
    <property type="protein sequence ID" value="EPZ36573.1"/>
    <property type="molecule type" value="Genomic_DNA"/>
</dbReference>
<dbReference type="GO" id="GO:0035999">
    <property type="term" value="P:tetrahydrofolate interconversion"/>
    <property type="evidence" value="ECO:0007669"/>
    <property type="project" value="TreeGrafter"/>
</dbReference>
<keyword evidence="8" id="KW-0436">Ligase</keyword>
<protein>
    <recommendedName>
        <fullName evidence="5 7">5-formyltetrahydrofolate cyclo-ligase</fullName>
        <ecNumber evidence="5 7">6.3.3.2</ecNumber>
    </recommendedName>
</protein>
<dbReference type="PIRSF" id="PIRSF006806">
    <property type="entry name" value="FTHF_cligase"/>
    <property type="match status" value="1"/>
</dbReference>
<comment type="catalytic activity">
    <reaction evidence="4 7">
        <text>(6S)-5-formyl-5,6,7,8-tetrahydrofolate + ATP = (6R)-5,10-methenyltetrahydrofolate + ADP + phosphate</text>
        <dbReference type="Rhea" id="RHEA:10488"/>
        <dbReference type="ChEBI" id="CHEBI:30616"/>
        <dbReference type="ChEBI" id="CHEBI:43474"/>
        <dbReference type="ChEBI" id="CHEBI:57455"/>
        <dbReference type="ChEBI" id="CHEBI:57457"/>
        <dbReference type="ChEBI" id="CHEBI:456216"/>
        <dbReference type="EC" id="6.3.3.2"/>
    </reaction>
</comment>
<dbReference type="AlphaFoldDB" id="A0A075B1X7"/>
<dbReference type="GO" id="GO:0005739">
    <property type="term" value="C:mitochondrion"/>
    <property type="evidence" value="ECO:0007669"/>
    <property type="project" value="TreeGrafter"/>
</dbReference>
<dbReference type="STRING" id="988480.A0A075B1X7"/>
<dbReference type="NCBIfam" id="TIGR02727">
    <property type="entry name" value="MTHFS_bact"/>
    <property type="match status" value="1"/>
</dbReference>
<proteinExistence type="inferred from homology"/>
<dbReference type="InterPro" id="IPR002698">
    <property type="entry name" value="FTHF_cligase"/>
</dbReference>
<keyword evidence="2 6" id="KW-0547">Nucleotide-binding</keyword>
<dbReference type="EC" id="6.3.3.2" evidence="5 7"/>
<dbReference type="GO" id="GO:0005524">
    <property type="term" value="F:ATP binding"/>
    <property type="evidence" value="ECO:0007669"/>
    <property type="project" value="UniProtKB-KW"/>
</dbReference>
<keyword evidence="7" id="KW-0479">Metal-binding</keyword>
<dbReference type="Gene3D" id="3.40.50.10420">
    <property type="entry name" value="NagB/RpiA/CoA transferase-like"/>
    <property type="match status" value="1"/>
</dbReference>
<dbReference type="GO" id="GO:0009396">
    <property type="term" value="P:folic acid-containing compound biosynthetic process"/>
    <property type="evidence" value="ECO:0007669"/>
    <property type="project" value="TreeGrafter"/>
</dbReference>
<feature type="binding site" evidence="6">
    <location>
        <position position="54"/>
    </location>
    <ligand>
        <name>substrate</name>
    </ligand>
</feature>
<name>A0A075B1X7_ROZAC</name>
<dbReference type="GO" id="GO:0030272">
    <property type="term" value="F:5-formyltetrahydrofolate cyclo-ligase activity"/>
    <property type="evidence" value="ECO:0007669"/>
    <property type="project" value="UniProtKB-EC"/>
</dbReference>
<evidence type="ECO:0000256" key="5">
    <source>
        <dbReference type="ARBA" id="ARBA00038966"/>
    </source>
</evidence>
<keyword evidence="3 6" id="KW-0067">ATP-binding</keyword>
<reference evidence="8 9" key="1">
    <citation type="journal article" date="2013" name="Curr. Biol.">
        <title>Shared signatures of parasitism and phylogenomics unite Cryptomycota and microsporidia.</title>
        <authorList>
            <person name="James T.Y."/>
            <person name="Pelin A."/>
            <person name="Bonen L."/>
            <person name="Ahrendt S."/>
            <person name="Sain D."/>
            <person name="Corradi N."/>
            <person name="Stajich J.E."/>
        </authorList>
    </citation>
    <scope>NUCLEOTIDE SEQUENCE [LARGE SCALE GENOMIC DNA]</scope>
    <source>
        <strain evidence="8 9">CSF55</strain>
    </source>
</reference>
<dbReference type="HOGENOM" id="CLU_066245_2_2_1"/>
<dbReference type="OrthoDB" id="2015992at2759"/>
<dbReference type="GO" id="GO:0046872">
    <property type="term" value="F:metal ion binding"/>
    <property type="evidence" value="ECO:0007669"/>
    <property type="project" value="UniProtKB-KW"/>
</dbReference>
<feature type="binding site" evidence="6">
    <location>
        <begin position="142"/>
        <end position="150"/>
    </location>
    <ligand>
        <name>ATP</name>
        <dbReference type="ChEBI" id="CHEBI:30616"/>
    </ligand>
</feature>
<evidence type="ECO:0000256" key="7">
    <source>
        <dbReference type="RuleBase" id="RU361279"/>
    </source>
</evidence>
<dbReference type="Pfam" id="PF01812">
    <property type="entry name" value="5-FTHF_cyc-lig"/>
    <property type="match status" value="1"/>
</dbReference>